<sequence length="150" mass="16047">MVATPALPTFTDAQVATIKGDWNNIKGQGVEILYHFLNKFPGNYPMFKQFGGKDLNAAKGTPEFSAQATAIINLLNGVMDKLGSDNAGAQAILANLGKTHKAKGITKEQFQQFREATTELLGNLGLGGNLGAWNALFDFVLNVVFTALDS</sequence>
<evidence type="ECO:0000256" key="3">
    <source>
        <dbReference type="ARBA" id="ARBA00022621"/>
    </source>
</evidence>
<proteinExistence type="evidence at transcript level"/>
<dbReference type="GO" id="GO:0020037">
    <property type="term" value="F:heme binding"/>
    <property type="evidence" value="ECO:0007669"/>
    <property type="project" value="InterPro"/>
</dbReference>
<dbReference type="InterPro" id="IPR002336">
    <property type="entry name" value="Erythrocruorin"/>
</dbReference>
<dbReference type="Pfam" id="PF00042">
    <property type="entry name" value="Globin"/>
    <property type="match status" value="1"/>
</dbReference>
<dbReference type="PANTHER" id="PTHR47217:SF1">
    <property type="entry name" value="GLOBIN-LIKE PROTEIN"/>
    <property type="match status" value="1"/>
</dbReference>
<feature type="domain" description="Globin" evidence="7">
    <location>
        <begin position="9"/>
        <end position="149"/>
    </location>
</feature>
<keyword evidence="3 6" id="KW-0561">Oxygen transport</keyword>
<evidence type="ECO:0000256" key="1">
    <source>
        <dbReference type="ARBA" id="ARBA00022448"/>
    </source>
</evidence>
<dbReference type="InterPro" id="IPR012292">
    <property type="entry name" value="Globin/Proto"/>
</dbReference>
<dbReference type="GO" id="GO:0019825">
    <property type="term" value="F:oxygen binding"/>
    <property type="evidence" value="ECO:0007669"/>
    <property type="project" value="InterPro"/>
</dbReference>
<gene>
    <name evidence="8" type="primary">PnHb25</name>
</gene>
<dbReference type="GO" id="GO:0005576">
    <property type="term" value="C:extracellular region"/>
    <property type="evidence" value="ECO:0007669"/>
    <property type="project" value="InterPro"/>
</dbReference>
<dbReference type="InterPro" id="IPR044399">
    <property type="entry name" value="Mb-like_M"/>
</dbReference>
<evidence type="ECO:0000256" key="2">
    <source>
        <dbReference type="ARBA" id="ARBA00022617"/>
    </source>
</evidence>
<dbReference type="InterPro" id="IPR000971">
    <property type="entry name" value="Globin"/>
</dbReference>
<organism evidence="8">
    <name type="scientific">Polypedilum nubifer</name>
    <dbReference type="NCBI Taxonomy" id="54969"/>
    <lineage>
        <taxon>Eukaryota</taxon>
        <taxon>Metazoa</taxon>
        <taxon>Ecdysozoa</taxon>
        <taxon>Arthropoda</taxon>
        <taxon>Hexapoda</taxon>
        <taxon>Insecta</taxon>
        <taxon>Pterygota</taxon>
        <taxon>Neoptera</taxon>
        <taxon>Endopterygota</taxon>
        <taxon>Diptera</taxon>
        <taxon>Nematocera</taxon>
        <taxon>Chironomoidea</taxon>
        <taxon>Chironomidae</taxon>
        <taxon>Chironominae</taxon>
        <taxon>Polypedilum</taxon>
        <taxon>Polypedilum</taxon>
    </lineage>
</organism>
<reference evidence="8" key="1">
    <citation type="submission" date="2013-11" db="EMBL/GenBank/DDBJ databases">
        <title>The genome of the anhydrobiotic midge reveals evolution of complete desiccation tolerance.</title>
        <authorList>
            <person name="Gusev O."/>
            <person name="Suetsugu Y."/>
            <person name="Cornette R."/>
            <person name="Kawashima T."/>
            <person name="Logacheva M."/>
            <person name="Kondrashov A."/>
            <person name="Penin A."/>
            <person name="Hatanaka R."/>
            <person name="Kikuta S."/>
            <person name="Shimura S."/>
            <person name="Katayose Y."/>
            <person name="Matsumoto T."/>
            <person name="Shagimardanova E."/>
            <person name="Alexeev D."/>
            <person name="Govorun V."/>
            <person name="Wisecaver J."/>
            <person name="Mikheyev A."/>
            <person name="Koyanagi R."/>
            <person name="Nishiyama T."/>
            <person name="Shigenobu S."/>
            <person name="Shibata F.T."/>
            <person name="Galygina V."/>
            <person name="Hasebe M."/>
            <person name="Okuda T."/>
            <person name="Satoh N."/>
            <person name="Kikawada T."/>
        </authorList>
    </citation>
    <scope>NUCLEOTIDE SEQUENCE</scope>
</reference>
<keyword evidence="5" id="KW-0408">Iron</keyword>
<dbReference type="EMBL" id="AB872491">
    <property type="protein sequence ID" value="BAO18450.1"/>
    <property type="molecule type" value="mRNA"/>
</dbReference>
<dbReference type="PANTHER" id="PTHR47217">
    <property type="entry name" value="GLOBIN-LIKE PROTEIN"/>
    <property type="match status" value="1"/>
</dbReference>
<keyword evidence="4" id="KW-0479">Metal-binding</keyword>
<protein>
    <submittedName>
        <fullName evidence="8">Globin</fullName>
    </submittedName>
</protein>
<dbReference type="InterPro" id="IPR009050">
    <property type="entry name" value="Globin-like_sf"/>
</dbReference>
<name>V5YLS5_9DIPT</name>
<evidence type="ECO:0000256" key="5">
    <source>
        <dbReference type="ARBA" id="ARBA00023004"/>
    </source>
</evidence>
<dbReference type="Gene3D" id="1.10.490.10">
    <property type="entry name" value="Globins"/>
    <property type="match status" value="1"/>
</dbReference>
<dbReference type="PRINTS" id="PR00611">
    <property type="entry name" value="ERYTHCRUORIN"/>
</dbReference>
<evidence type="ECO:0000256" key="6">
    <source>
        <dbReference type="RuleBase" id="RU000356"/>
    </source>
</evidence>
<evidence type="ECO:0000256" key="4">
    <source>
        <dbReference type="ARBA" id="ARBA00022723"/>
    </source>
</evidence>
<dbReference type="PROSITE" id="PS01033">
    <property type="entry name" value="GLOBIN"/>
    <property type="match status" value="1"/>
</dbReference>
<keyword evidence="2 6" id="KW-0349">Heme</keyword>
<dbReference type="GO" id="GO:0005833">
    <property type="term" value="C:hemoglobin complex"/>
    <property type="evidence" value="ECO:0007669"/>
    <property type="project" value="InterPro"/>
</dbReference>
<dbReference type="SUPFAM" id="SSF46458">
    <property type="entry name" value="Globin-like"/>
    <property type="match status" value="1"/>
</dbReference>
<keyword evidence="1 6" id="KW-0813">Transport</keyword>
<dbReference type="AlphaFoldDB" id="V5YLS5"/>
<evidence type="ECO:0000313" key="8">
    <source>
        <dbReference type="EMBL" id="BAO18450.1"/>
    </source>
</evidence>
<evidence type="ECO:0000259" key="7">
    <source>
        <dbReference type="PROSITE" id="PS01033"/>
    </source>
</evidence>
<comment type="similarity">
    <text evidence="6">Belongs to the globin family.</text>
</comment>
<dbReference type="GO" id="GO:0005344">
    <property type="term" value="F:oxygen carrier activity"/>
    <property type="evidence" value="ECO:0007669"/>
    <property type="project" value="UniProtKB-KW"/>
</dbReference>
<accession>V5YLS5</accession>
<dbReference type="GO" id="GO:0046872">
    <property type="term" value="F:metal ion binding"/>
    <property type="evidence" value="ECO:0007669"/>
    <property type="project" value="UniProtKB-KW"/>
</dbReference>
<dbReference type="CDD" id="cd01040">
    <property type="entry name" value="Mb-like"/>
    <property type="match status" value="1"/>
</dbReference>